<dbReference type="EMBL" id="FXYH01000005">
    <property type="protein sequence ID" value="SMX39630.1"/>
    <property type="molecule type" value="Genomic_DNA"/>
</dbReference>
<organism evidence="3 4">
    <name type="scientific">Pelagimonas varians</name>
    <dbReference type="NCBI Taxonomy" id="696760"/>
    <lineage>
        <taxon>Bacteria</taxon>
        <taxon>Pseudomonadati</taxon>
        <taxon>Pseudomonadota</taxon>
        <taxon>Alphaproteobacteria</taxon>
        <taxon>Rhodobacterales</taxon>
        <taxon>Roseobacteraceae</taxon>
        <taxon>Pelagimonas</taxon>
    </lineage>
</organism>
<evidence type="ECO:0000313" key="3">
    <source>
        <dbReference type="EMBL" id="SMX39630.1"/>
    </source>
</evidence>
<name>A0A238K9Q0_9RHOB</name>
<gene>
    <name evidence="3" type="ORF">PEV8663_01794</name>
</gene>
<reference evidence="3 4" key="1">
    <citation type="submission" date="2017-05" db="EMBL/GenBank/DDBJ databases">
        <authorList>
            <person name="Song R."/>
            <person name="Chenine A.L."/>
            <person name="Ruprecht R.M."/>
        </authorList>
    </citation>
    <scope>NUCLEOTIDE SEQUENCE [LARGE SCALE GENOMIC DNA]</scope>
    <source>
        <strain evidence="3 4">CECT 8663</strain>
    </source>
</reference>
<dbReference type="RefSeq" id="WP_097804291.1">
    <property type="nucleotide sequence ID" value="NZ_FXYH01000005.1"/>
</dbReference>
<keyword evidence="4" id="KW-1185">Reference proteome</keyword>
<dbReference type="InterPro" id="IPR009839">
    <property type="entry name" value="SseB_N"/>
</dbReference>
<sequence>MTETQIDAAFAAMDAAPQDDAARLRFYDALASTELYLMLTEEPTGEQISPEVFELQDASFVLAFDREDRISQFAGRPVPYAALPGRALAQMLTGQNIGLALNPEVAPSEFLMPPDALTWLSGTLDHGPEEREARPERLSAPRGLPDSLITALDGKLASAAGLARAAYLAAVTYDDGSQGHLLGITGAIPDAQRALAGAVNEALVFSGLEAGVLDVTFVEDTDILAAELARVALRFDLPEPPDPKEVVHVTPGSDPDSPPILK</sequence>
<feature type="domain" description="SseB protein N-terminal" evidence="2">
    <location>
        <begin position="11"/>
        <end position="119"/>
    </location>
</feature>
<accession>A0A238K9Q0</accession>
<dbReference type="AlphaFoldDB" id="A0A238K9Q0"/>
<feature type="region of interest" description="Disordered" evidence="1">
    <location>
        <begin position="238"/>
        <end position="262"/>
    </location>
</feature>
<evidence type="ECO:0000259" key="2">
    <source>
        <dbReference type="Pfam" id="PF07179"/>
    </source>
</evidence>
<proteinExistence type="predicted"/>
<protein>
    <recommendedName>
        <fullName evidence="2">SseB protein N-terminal domain-containing protein</fullName>
    </recommendedName>
</protein>
<dbReference type="OrthoDB" id="7831317at2"/>
<dbReference type="Proteomes" id="UP000220836">
    <property type="component" value="Unassembled WGS sequence"/>
</dbReference>
<dbReference type="Pfam" id="PF07179">
    <property type="entry name" value="SseB"/>
    <property type="match status" value="1"/>
</dbReference>
<evidence type="ECO:0000313" key="4">
    <source>
        <dbReference type="Proteomes" id="UP000220836"/>
    </source>
</evidence>
<evidence type="ECO:0000256" key="1">
    <source>
        <dbReference type="SAM" id="MobiDB-lite"/>
    </source>
</evidence>